<feature type="region of interest" description="Disordered" evidence="5">
    <location>
        <begin position="443"/>
        <end position="467"/>
    </location>
</feature>
<dbReference type="GO" id="GO:0012505">
    <property type="term" value="C:endomembrane system"/>
    <property type="evidence" value="ECO:0007669"/>
    <property type="project" value="UniProtKB-SubCell"/>
</dbReference>
<keyword evidence="4" id="KW-0472">Membrane</keyword>
<dbReference type="InterPro" id="IPR012919">
    <property type="entry name" value="SUN_dom"/>
</dbReference>
<evidence type="ECO:0000256" key="3">
    <source>
        <dbReference type="ARBA" id="ARBA00022989"/>
    </source>
</evidence>
<proteinExistence type="predicted"/>
<evidence type="ECO:0000313" key="8">
    <source>
        <dbReference type="EMBL" id="GAO49317.1"/>
    </source>
</evidence>
<feature type="compositionally biased region" description="Polar residues" evidence="5">
    <location>
        <begin position="557"/>
        <end position="573"/>
    </location>
</feature>
<keyword evidence="3" id="KW-1133">Transmembrane helix</keyword>
<feature type="compositionally biased region" description="Acidic residues" evidence="5">
    <location>
        <begin position="875"/>
        <end position="900"/>
    </location>
</feature>
<dbReference type="PANTHER" id="PTHR12953:SF0">
    <property type="entry name" value="SUN DOMAIN-CONTAINING OSSIFICATION FACTOR"/>
    <property type="match status" value="1"/>
</dbReference>
<dbReference type="OMA" id="HEREWTA"/>
<reference evidence="8 9" key="1">
    <citation type="journal article" date="2011" name="J. Gen. Appl. Microbiol.">
        <title>Draft genome sequencing of the enigmatic yeast Saitoella complicata.</title>
        <authorList>
            <person name="Nishida H."/>
            <person name="Hamamoto M."/>
            <person name="Sugiyama J."/>
        </authorList>
    </citation>
    <scope>NUCLEOTIDE SEQUENCE [LARGE SCALE GENOMIC DNA]</scope>
    <source>
        <strain evidence="8 9">NRRL Y-17804</strain>
    </source>
</reference>
<feature type="region of interest" description="Disordered" evidence="5">
    <location>
        <begin position="264"/>
        <end position="286"/>
    </location>
</feature>
<dbReference type="Gene3D" id="2.60.120.260">
    <property type="entry name" value="Galactose-binding domain-like"/>
    <property type="match status" value="1"/>
</dbReference>
<feature type="compositionally biased region" description="Acidic residues" evidence="5">
    <location>
        <begin position="185"/>
        <end position="195"/>
    </location>
</feature>
<name>A0A0E9NHG0_SAICN</name>
<feature type="domain" description="SUN" evidence="7">
    <location>
        <begin position="270"/>
        <end position="436"/>
    </location>
</feature>
<dbReference type="FunFam" id="2.60.120.260:FF:000082">
    <property type="entry name" value="Sad1/UNC domain protein"/>
    <property type="match status" value="1"/>
</dbReference>
<organism evidence="8 9">
    <name type="scientific">Saitoella complicata (strain BCRC 22490 / CBS 7301 / JCM 7358 / NBRC 10748 / NRRL Y-17804)</name>
    <dbReference type="NCBI Taxonomy" id="698492"/>
    <lineage>
        <taxon>Eukaryota</taxon>
        <taxon>Fungi</taxon>
        <taxon>Dikarya</taxon>
        <taxon>Ascomycota</taxon>
        <taxon>Taphrinomycotina</taxon>
        <taxon>Taphrinomycotina incertae sedis</taxon>
        <taxon>Saitoella</taxon>
    </lineage>
</organism>
<feature type="compositionally biased region" description="Low complexity" evidence="5">
    <location>
        <begin position="480"/>
        <end position="490"/>
    </location>
</feature>
<dbReference type="AlphaFoldDB" id="A0A0E9NHG0"/>
<feature type="region of interest" description="Disordered" evidence="5">
    <location>
        <begin position="97"/>
        <end position="197"/>
    </location>
</feature>
<gene>
    <name evidence="8" type="ORF">G7K_3468-t1</name>
</gene>
<reference evidence="8 9" key="3">
    <citation type="journal article" date="2015" name="Genome Announc.">
        <title>Draft Genome Sequence of the Archiascomycetous Yeast Saitoella complicata.</title>
        <authorList>
            <person name="Yamauchi K."/>
            <person name="Kondo S."/>
            <person name="Hamamoto M."/>
            <person name="Takahashi Y."/>
            <person name="Ogura Y."/>
            <person name="Hayashi T."/>
            <person name="Nishida H."/>
        </authorList>
    </citation>
    <scope>NUCLEOTIDE SEQUENCE [LARGE SCALE GENOMIC DNA]</scope>
    <source>
        <strain evidence="8 9">NRRL Y-17804</strain>
    </source>
</reference>
<feature type="region of interest" description="Disordered" evidence="5">
    <location>
        <begin position="763"/>
        <end position="926"/>
    </location>
</feature>
<dbReference type="GO" id="GO:0034975">
    <property type="term" value="P:protein folding in endoplasmic reticulum"/>
    <property type="evidence" value="ECO:0007669"/>
    <property type="project" value="TreeGrafter"/>
</dbReference>
<keyword evidence="9" id="KW-1185">Reference proteome</keyword>
<dbReference type="GO" id="GO:0005737">
    <property type="term" value="C:cytoplasm"/>
    <property type="evidence" value="ECO:0007669"/>
    <property type="project" value="TreeGrafter"/>
</dbReference>
<protein>
    <recommendedName>
        <fullName evidence="7">SUN domain-containing protein</fullName>
    </recommendedName>
</protein>
<feature type="chain" id="PRO_5002430385" description="SUN domain-containing protein" evidence="6">
    <location>
        <begin position="31"/>
        <end position="926"/>
    </location>
</feature>
<dbReference type="Proteomes" id="UP000033140">
    <property type="component" value="Unassembled WGS sequence"/>
</dbReference>
<feature type="compositionally biased region" description="Acidic residues" evidence="5">
    <location>
        <begin position="917"/>
        <end position="926"/>
    </location>
</feature>
<feature type="region of interest" description="Disordered" evidence="5">
    <location>
        <begin position="212"/>
        <end position="235"/>
    </location>
</feature>
<feature type="signal peptide" evidence="6">
    <location>
        <begin position="1"/>
        <end position="30"/>
    </location>
</feature>
<feature type="compositionally biased region" description="Low complexity" evidence="5">
    <location>
        <begin position="105"/>
        <end position="118"/>
    </location>
</feature>
<keyword evidence="2" id="KW-0812">Transmembrane</keyword>
<keyword evidence="6" id="KW-0732">Signal</keyword>
<dbReference type="InterPro" id="IPR045120">
    <property type="entry name" value="Suco/Slp1-like"/>
</dbReference>
<feature type="compositionally biased region" description="Low complexity" evidence="5">
    <location>
        <begin position="511"/>
        <end position="527"/>
    </location>
</feature>
<reference evidence="8 9" key="2">
    <citation type="journal article" date="2014" name="J. Gen. Appl. Microbiol.">
        <title>The early diverging ascomycetous budding yeast Saitoella complicata has three histone deacetylases belonging to the Clr6, Hos2, and Rpd3 lineages.</title>
        <authorList>
            <person name="Nishida H."/>
            <person name="Matsumoto T."/>
            <person name="Kondo S."/>
            <person name="Hamamoto M."/>
            <person name="Yoshikawa H."/>
        </authorList>
    </citation>
    <scope>NUCLEOTIDE SEQUENCE [LARGE SCALE GENOMIC DNA]</scope>
    <source>
        <strain evidence="8 9">NRRL Y-17804</strain>
    </source>
</reference>
<evidence type="ECO:0000256" key="2">
    <source>
        <dbReference type="ARBA" id="ARBA00022692"/>
    </source>
</evidence>
<dbReference type="STRING" id="698492.A0A0E9NHG0"/>
<sequence length="926" mass="101702">MPPSELQRWTRLRGALLFLFTGLLSALSAAAIESGRDSATSPVRAIDPFDYVAPVESQCLVEDAPVGWTGELCSSLSSVTATATEVESVIVGSGTADASISAHPTTTTSESSKVVSVTGYTLPPPVSRPLSPTTATTSSLVSSPAASSHTVDVLPSSDTTLPLSSSKPAEAVPPSKTIPKVASAEDTESPDDDPDAAQFLSFDEWKAQNLVKAGQPPNLPDRQPRERKLSAQGPDQALDAIGDEMEIDLGSGDYGVEQRIESSRKDAPTYGKEVKTEGSRGYRSEAGKTSKERFNYASFDCAATVLKTNGDAKGSSAILVENKDRYMLNKCSADNKFVIVELCDDILVDTVVLANFEFFSSMFKDVRFSVSDRYPVKESGWHKLGVFEAANSRIVQAFRIDNPLIWARYLRIEFLSHYGSEYYCPLSLVRVHGTTMMEEYKHQEDELREKDEGEGDEDEAVEERTESIKVVEAVQPRCQTETATTTVTKTIETDAAMPKPLESVKGESGLEEGSPSPSSSEASLSAGHVETVTSSRDQRHVLPETVSEHVEAEQPLTAHSQSDATESSSQQEKPTIAHEAHYRPSPSEKIQQDLQPLIEQQAHRPVPAPAPPPAGPTTQESIYKQITKRLALLEANATLSLQYIEEQSRMLRDVFGKTEKKQAARLAKMFDQLNNTLSMQLDVLKLQYTQLAQATVHELDSHRSSTEHEVSEVNTRLSLLASEVIFQKRMSIAQSTLLLATLIFIFTTRGAPYEISRFPPLRGLRRLHTSPPDTSEQESRPTSPTTPNVDRERSPLDFATPPRTEHQKKRRSLSTVGKNRRGVSEPSSPSRSRHRRAFSEHRPRPANPLIMRSAKQESRPASPSPLSGLPQVLADSDEEEEVDEGAWEDGSELDVDEGMLDEVPSVTASQMNGYLTPDEEEDDRRH</sequence>
<evidence type="ECO:0000256" key="5">
    <source>
        <dbReference type="SAM" id="MobiDB-lite"/>
    </source>
</evidence>
<evidence type="ECO:0000259" key="7">
    <source>
        <dbReference type="PROSITE" id="PS51469"/>
    </source>
</evidence>
<feature type="region of interest" description="Disordered" evidence="5">
    <location>
        <begin position="480"/>
        <end position="591"/>
    </location>
</feature>
<feature type="compositionally biased region" description="Acidic residues" evidence="5">
    <location>
        <begin position="452"/>
        <end position="461"/>
    </location>
</feature>
<evidence type="ECO:0000256" key="6">
    <source>
        <dbReference type="SAM" id="SignalP"/>
    </source>
</evidence>
<comment type="subcellular location">
    <subcellularLocation>
        <location evidence="1">Endomembrane system</location>
    </subcellularLocation>
</comment>
<dbReference type="PANTHER" id="PTHR12953">
    <property type="entry name" value="MEMBRANE PROTEIN CH1 RELATED"/>
    <property type="match status" value="1"/>
</dbReference>
<evidence type="ECO:0000256" key="1">
    <source>
        <dbReference type="ARBA" id="ARBA00004308"/>
    </source>
</evidence>
<comment type="caution">
    <text evidence="8">The sequence shown here is derived from an EMBL/GenBank/DDBJ whole genome shotgun (WGS) entry which is preliminary data.</text>
</comment>
<feature type="compositionally biased region" description="Low complexity" evidence="5">
    <location>
        <begin position="129"/>
        <end position="166"/>
    </location>
</feature>
<feature type="compositionally biased region" description="Basic and acidic residues" evidence="5">
    <location>
        <begin position="536"/>
        <end position="552"/>
    </location>
</feature>
<dbReference type="Pfam" id="PF07738">
    <property type="entry name" value="Sad1_UNC"/>
    <property type="match status" value="1"/>
</dbReference>
<dbReference type="PROSITE" id="PS51469">
    <property type="entry name" value="SUN"/>
    <property type="match status" value="1"/>
</dbReference>
<evidence type="ECO:0000256" key="4">
    <source>
        <dbReference type="ARBA" id="ARBA00023136"/>
    </source>
</evidence>
<accession>A0A0E9NHG0</accession>
<dbReference type="EMBL" id="BACD03000021">
    <property type="protein sequence ID" value="GAO49317.1"/>
    <property type="molecule type" value="Genomic_DNA"/>
</dbReference>
<evidence type="ECO:0000313" key="9">
    <source>
        <dbReference type="Proteomes" id="UP000033140"/>
    </source>
</evidence>
<dbReference type="GO" id="GO:0016020">
    <property type="term" value="C:membrane"/>
    <property type="evidence" value="ECO:0007669"/>
    <property type="project" value="InterPro"/>
</dbReference>